<gene>
    <name evidence="1" type="ORF">Nepgr_012892</name>
</gene>
<name>A0AAD3SIC0_NEPGR</name>
<reference evidence="1" key="1">
    <citation type="submission" date="2023-05" db="EMBL/GenBank/DDBJ databases">
        <title>Nepenthes gracilis genome sequencing.</title>
        <authorList>
            <person name="Fukushima K."/>
        </authorList>
    </citation>
    <scope>NUCLEOTIDE SEQUENCE</scope>
    <source>
        <strain evidence="1">SING2019-196</strain>
    </source>
</reference>
<dbReference type="EMBL" id="BSYO01000010">
    <property type="protein sequence ID" value="GMH11051.1"/>
    <property type="molecule type" value="Genomic_DNA"/>
</dbReference>
<comment type="caution">
    <text evidence="1">The sequence shown here is derived from an EMBL/GenBank/DDBJ whole genome shotgun (WGS) entry which is preliminary data.</text>
</comment>
<dbReference type="AlphaFoldDB" id="A0AAD3SIC0"/>
<proteinExistence type="predicted"/>
<dbReference type="InterPro" id="IPR022251">
    <property type="entry name" value="DUF3774_wound-induced"/>
</dbReference>
<accession>A0AAD3SIC0</accession>
<dbReference type="Proteomes" id="UP001279734">
    <property type="component" value="Unassembled WGS sequence"/>
</dbReference>
<evidence type="ECO:0000313" key="1">
    <source>
        <dbReference type="EMBL" id="GMH11051.1"/>
    </source>
</evidence>
<organism evidence="1 2">
    <name type="scientific">Nepenthes gracilis</name>
    <name type="common">Slender pitcher plant</name>
    <dbReference type="NCBI Taxonomy" id="150966"/>
    <lineage>
        <taxon>Eukaryota</taxon>
        <taxon>Viridiplantae</taxon>
        <taxon>Streptophyta</taxon>
        <taxon>Embryophyta</taxon>
        <taxon>Tracheophyta</taxon>
        <taxon>Spermatophyta</taxon>
        <taxon>Magnoliopsida</taxon>
        <taxon>eudicotyledons</taxon>
        <taxon>Gunneridae</taxon>
        <taxon>Pentapetalae</taxon>
        <taxon>Caryophyllales</taxon>
        <taxon>Nepenthaceae</taxon>
        <taxon>Nepenthes</taxon>
    </lineage>
</organism>
<keyword evidence="2" id="KW-1185">Reference proteome</keyword>
<protein>
    <submittedName>
        <fullName evidence="1">Uncharacterized protein</fullName>
    </submittedName>
</protein>
<sequence>MNHVWVAAGVAVINKRTDQGYRWKSGIMRRLFSGAGSSDLRPLSSVSGTDLGGIIGGSAGDDRSGQDDESLRRVMFMNCWGQS</sequence>
<dbReference type="Pfam" id="PF12609">
    <property type="entry name" value="DUF3774"/>
    <property type="match status" value="1"/>
</dbReference>
<evidence type="ECO:0000313" key="2">
    <source>
        <dbReference type="Proteomes" id="UP001279734"/>
    </source>
</evidence>